<proteinExistence type="predicted"/>
<name>A7HX06_PARL1</name>
<evidence type="ECO:0000313" key="3">
    <source>
        <dbReference type="Proteomes" id="UP000006377"/>
    </source>
</evidence>
<dbReference type="AlphaFoldDB" id="A7HX06"/>
<evidence type="ECO:0000256" key="1">
    <source>
        <dbReference type="SAM" id="MobiDB-lite"/>
    </source>
</evidence>
<accession>A7HX06</accession>
<dbReference type="HOGENOM" id="CLU_2383510_0_0_5"/>
<dbReference type="EMBL" id="CP000774">
    <property type="protein sequence ID" value="ABS64439.1"/>
    <property type="molecule type" value="Genomic_DNA"/>
</dbReference>
<organism evidence="2 3">
    <name type="scientific">Parvibaculum lavamentivorans (strain DS-1 / DSM 13023 / NCIMB 13966)</name>
    <dbReference type="NCBI Taxonomy" id="402881"/>
    <lineage>
        <taxon>Bacteria</taxon>
        <taxon>Pseudomonadati</taxon>
        <taxon>Pseudomonadota</taxon>
        <taxon>Alphaproteobacteria</taxon>
        <taxon>Hyphomicrobiales</taxon>
        <taxon>Parvibaculaceae</taxon>
        <taxon>Parvibaculum</taxon>
    </lineage>
</organism>
<reference evidence="2 3" key="1">
    <citation type="journal article" date="2011" name="Stand. Genomic Sci.">
        <title>Complete genome sequence of Parvibaculum lavamentivorans type strain (DS-1(T)).</title>
        <authorList>
            <person name="Schleheck D."/>
            <person name="Weiss M."/>
            <person name="Pitluck S."/>
            <person name="Bruce D."/>
            <person name="Land M.L."/>
            <person name="Han S."/>
            <person name="Saunders E."/>
            <person name="Tapia R."/>
            <person name="Detter C."/>
            <person name="Brettin T."/>
            <person name="Han J."/>
            <person name="Woyke T."/>
            <person name="Goodwin L."/>
            <person name="Pennacchio L."/>
            <person name="Nolan M."/>
            <person name="Cook A.M."/>
            <person name="Kjelleberg S."/>
            <person name="Thomas T."/>
        </authorList>
    </citation>
    <scope>NUCLEOTIDE SEQUENCE [LARGE SCALE GENOMIC DNA]</scope>
    <source>
        <strain evidence="3">DS-1 / DSM 13023 / NCIMB 13966</strain>
    </source>
</reference>
<dbReference type="KEGG" id="pla:Plav_2832"/>
<protein>
    <submittedName>
        <fullName evidence="2">Uncharacterized protein</fullName>
    </submittedName>
</protein>
<sequence>MRKTLLRAETVPQVGDMPLSPPRLRNSQKPFDPMSEADDEAVAAYLLDLMIAARRVAANRGFSFLAYLVGVAAEESRLLTLGRSASQKGRDGKY</sequence>
<dbReference type="Proteomes" id="UP000006377">
    <property type="component" value="Chromosome"/>
</dbReference>
<feature type="region of interest" description="Disordered" evidence="1">
    <location>
        <begin position="1"/>
        <end position="34"/>
    </location>
</feature>
<gene>
    <name evidence="2" type="ordered locus">Plav_2832</name>
</gene>
<evidence type="ECO:0000313" key="2">
    <source>
        <dbReference type="EMBL" id="ABS64439.1"/>
    </source>
</evidence>
<keyword evidence="3" id="KW-1185">Reference proteome</keyword>